<dbReference type="Gene3D" id="3.10.20.90">
    <property type="entry name" value="Phosphatidylinositol 3-kinase Catalytic Subunit, Chain A, domain 1"/>
    <property type="match status" value="1"/>
</dbReference>
<dbReference type="InterPro" id="IPR000626">
    <property type="entry name" value="Ubiquitin-like_dom"/>
</dbReference>
<dbReference type="InterPro" id="IPR057455">
    <property type="entry name" value="UBFD1_C"/>
</dbReference>
<protein>
    <recommendedName>
        <fullName evidence="1">Ubiquitin-like domain-containing protein</fullName>
    </recommendedName>
</protein>
<dbReference type="Pfam" id="PF25343">
    <property type="entry name" value="PH_UBFD1_C"/>
    <property type="match status" value="1"/>
</dbReference>
<dbReference type="SUPFAM" id="SSF54236">
    <property type="entry name" value="Ubiquitin-like"/>
    <property type="match status" value="1"/>
</dbReference>
<evidence type="ECO:0000259" key="1">
    <source>
        <dbReference type="PROSITE" id="PS50053"/>
    </source>
</evidence>
<feature type="domain" description="Ubiquitin-like" evidence="1">
    <location>
        <begin position="41"/>
        <end position="110"/>
    </location>
</feature>
<dbReference type="InterPro" id="IPR039120">
    <property type="entry name" value="UBFD1"/>
</dbReference>
<dbReference type="EMBL" id="JAFCIX010000405">
    <property type="protein sequence ID" value="KAH6591538.1"/>
    <property type="molecule type" value="Genomic_DNA"/>
</dbReference>
<dbReference type="PROSITE" id="PS50053">
    <property type="entry name" value="UBIQUITIN_2"/>
    <property type="match status" value="1"/>
</dbReference>
<accession>A0ABQ8F441</accession>
<organism evidence="2 3">
    <name type="scientific">Batrachochytrium salamandrivorans</name>
    <dbReference type="NCBI Taxonomy" id="1357716"/>
    <lineage>
        <taxon>Eukaryota</taxon>
        <taxon>Fungi</taxon>
        <taxon>Fungi incertae sedis</taxon>
        <taxon>Chytridiomycota</taxon>
        <taxon>Chytridiomycota incertae sedis</taxon>
        <taxon>Chytridiomycetes</taxon>
        <taxon>Rhizophydiales</taxon>
        <taxon>Rhizophydiales incertae sedis</taxon>
        <taxon>Batrachochytrium</taxon>
    </lineage>
</organism>
<evidence type="ECO:0000313" key="3">
    <source>
        <dbReference type="Proteomes" id="UP001648503"/>
    </source>
</evidence>
<dbReference type="PANTHER" id="PTHR16470">
    <property type="entry name" value="UBIQUITIN DOMAIN-CONTAINING PROTEIN UBFD1"/>
    <property type="match status" value="1"/>
</dbReference>
<sequence length="260" mass="28083">MADNHTQLPDVAVDAVLATEMDTASTETLQEDIAADGIMGESISIKVVFGKAAHPIVISSANLVRDLKVALAEVTGIEPSMQKLLFKGVLRDEQIISETQLKSGSKVMMMASTAKDLLNMTTVASAPVVAAAVSVIPKVTLCSMTEHKKIIAKGKPSDSEKGIRGINLPIPPRGITGLLNSRGGKTRLIFRLELDELSISTNDNTQKVQLSSISKVISEPILEHEGYSIMGFQLGPTEKSIYWVYFVPDQFISHIKRAII</sequence>
<dbReference type="InterPro" id="IPR029071">
    <property type="entry name" value="Ubiquitin-like_domsf"/>
</dbReference>
<gene>
    <name evidence="2" type="ORF">BASA50_008643</name>
</gene>
<name>A0ABQ8F441_9FUNG</name>
<dbReference type="Proteomes" id="UP001648503">
    <property type="component" value="Unassembled WGS sequence"/>
</dbReference>
<evidence type="ECO:0000313" key="2">
    <source>
        <dbReference type="EMBL" id="KAH6591538.1"/>
    </source>
</evidence>
<comment type="caution">
    <text evidence="2">The sequence shown here is derived from an EMBL/GenBank/DDBJ whole genome shotgun (WGS) entry which is preliminary data.</text>
</comment>
<dbReference type="PANTHER" id="PTHR16470:SF0">
    <property type="entry name" value="UBIQUITIN DOMAIN-CONTAINING PROTEIN UBFD1"/>
    <property type="match status" value="1"/>
</dbReference>
<proteinExistence type="predicted"/>
<dbReference type="Pfam" id="PF00240">
    <property type="entry name" value="ubiquitin"/>
    <property type="match status" value="1"/>
</dbReference>
<keyword evidence="3" id="KW-1185">Reference proteome</keyword>
<dbReference type="SMART" id="SM00213">
    <property type="entry name" value="UBQ"/>
    <property type="match status" value="1"/>
</dbReference>
<reference evidence="2 3" key="1">
    <citation type="submission" date="2021-02" db="EMBL/GenBank/DDBJ databases">
        <title>Variation within the Batrachochytrium salamandrivorans European outbreak.</title>
        <authorList>
            <person name="Kelly M."/>
            <person name="Pasmans F."/>
            <person name="Shea T.P."/>
            <person name="Munoz J.F."/>
            <person name="Carranza S."/>
            <person name="Cuomo C.A."/>
            <person name="Martel A."/>
        </authorList>
    </citation>
    <scope>NUCLEOTIDE SEQUENCE [LARGE SCALE GENOMIC DNA]</scope>
    <source>
        <strain evidence="2 3">AMFP18/2</strain>
    </source>
</reference>